<evidence type="ECO:0000256" key="1">
    <source>
        <dbReference type="ARBA" id="ARBA00008766"/>
    </source>
</evidence>
<dbReference type="Pfam" id="PF00557">
    <property type="entry name" value="Peptidase_M24"/>
    <property type="match status" value="1"/>
</dbReference>
<dbReference type="Pfam" id="PF01321">
    <property type="entry name" value="Creatinase_N"/>
    <property type="match status" value="1"/>
</dbReference>
<dbReference type="PANTHER" id="PTHR46112">
    <property type="entry name" value="AMINOPEPTIDASE"/>
    <property type="match status" value="1"/>
</dbReference>
<protein>
    <submittedName>
        <fullName evidence="6">Aminopeptidase p and proline dipeptidase signature</fullName>
    </submittedName>
</protein>
<dbReference type="InterPro" id="IPR000587">
    <property type="entry name" value="Creatinase_N"/>
</dbReference>
<dbReference type="GO" id="GO:0046872">
    <property type="term" value="F:metal ion binding"/>
    <property type="evidence" value="ECO:0007669"/>
    <property type="project" value="UniProtKB-KW"/>
</dbReference>
<dbReference type="PRINTS" id="PR00599">
    <property type="entry name" value="MAPEPTIDASE"/>
</dbReference>
<dbReference type="SUPFAM" id="SSF53092">
    <property type="entry name" value="Creatinase/prolidase N-terminal domain"/>
    <property type="match status" value="1"/>
</dbReference>
<dbReference type="GO" id="GO:0008235">
    <property type="term" value="F:metalloexopeptidase activity"/>
    <property type="evidence" value="ECO:0007669"/>
    <property type="project" value="UniProtKB-ARBA"/>
</dbReference>
<comment type="similarity">
    <text evidence="1">Belongs to the peptidase M24B family.</text>
</comment>
<dbReference type="InterPro" id="IPR029149">
    <property type="entry name" value="Creatin/AminoP/Spt16_N"/>
</dbReference>
<dbReference type="InterPro" id="IPR036005">
    <property type="entry name" value="Creatinase/aminopeptidase-like"/>
</dbReference>
<name>A0A498R4G5_9FIRM</name>
<accession>A0A498R4G5</accession>
<keyword evidence="6" id="KW-0031">Aminopeptidase</keyword>
<dbReference type="Gene3D" id="3.40.350.10">
    <property type="entry name" value="Creatinase/prolidase N-terminal domain"/>
    <property type="match status" value="1"/>
</dbReference>
<dbReference type="Gene3D" id="3.90.230.10">
    <property type="entry name" value="Creatinase/methionine aminopeptidase superfamily"/>
    <property type="match status" value="1"/>
</dbReference>
<evidence type="ECO:0000313" key="6">
    <source>
        <dbReference type="EMBL" id="VBB06015.1"/>
    </source>
</evidence>
<dbReference type="CDD" id="cd01092">
    <property type="entry name" value="APP-like"/>
    <property type="match status" value="1"/>
</dbReference>
<dbReference type="PANTHER" id="PTHR46112:SF3">
    <property type="entry name" value="AMINOPEPTIDASE YPDF"/>
    <property type="match status" value="1"/>
</dbReference>
<dbReference type="InterPro" id="IPR000994">
    <property type="entry name" value="Pept_M24"/>
</dbReference>
<feature type="domain" description="Peptidase M24" evidence="4">
    <location>
        <begin position="136"/>
        <end position="339"/>
    </location>
</feature>
<gene>
    <name evidence="6" type="ORF">LUCI_1226</name>
</gene>
<evidence type="ECO:0000259" key="4">
    <source>
        <dbReference type="Pfam" id="PF00557"/>
    </source>
</evidence>
<keyword evidence="3" id="KW-0378">Hydrolase</keyword>
<evidence type="ECO:0000259" key="5">
    <source>
        <dbReference type="Pfam" id="PF01321"/>
    </source>
</evidence>
<proteinExistence type="inferred from homology"/>
<keyword evidence="7" id="KW-1185">Reference proteome</keyword>
<dbReference type="SUPFAM" id="SSF55920">
    <property type="entry name" value="Creatinase/aminopeptidase"/>
    <property type="match status" value="1"/>
</dbReference>
<reference evidence="6 7" key="1">
    <citation type="submission" date="2018-06" db="EMBL/GenBank/DDBJ databases">
        <authorList>
            <person name="Strepis N."/>
        </authorList>
    </citation>
    <scope>NUCLEOTIDE SEQUENCE [LARGE SCALE GENOMIC DNA]</scope>
    <source>
        <strain evidence="6">LUCI</strain>
    </source>
</reference>
<sequence length="357" mass="39434">MNNRIKKVRQILSDKNLDALIVSKPENRHYLSGFTGSAGMLVLNPDRNQLITDFRYLEQAASQAADYEIVRLENNPYETIKTILSREERPLQVGFESDYVTWEAYNKLLSYLPFCQLVPLSLDRLRMIKDSRELMLIQKAVDIADQAFTHILGLIKPGISEYEIAAALEYQMRKLGSEKTAFDTIVASGERGALPHGMATGKTIQSGEMVTMDFGAVFQGYHSDITRTVAVGKANDRQRKIYDIVLTAQQAGIAAVQTGKTGKEVDAVARNVIQAAGYGEYFGHGLGHSLGLYIHEEPRLSPSNTDTCLQENMLVTVEPGIYLPGWGGVRIEDVVVVTADGAKVLTASSKQFIEIDG</sequence>
<dbReference type="RefSeq" id="WP_122626978.1">
    <property type="nucleotide sequence ID" value="NZ_UPPP01000061.1"/>
</dbReference>
<dbReference type="InterPro" id="IPR001714">
    <property type="entry name" value="Pept_M24_MAP"/>
</dbReference>
<dbReference type="AlphaFoldDB" id="A0A498R4G5"/>
<dbReference type="PROSITE" id="PS00491">
    <property type="entry name" value="PROLINE_PEPTIDASE"/>
    <property type="match status" value="1"/>
</dbReference>
<dbReference type="InterPro" id="IPR050659">
    <property type="entry name" value="Peptidase_M24B"/>
</dbReference>
<dbReference type="InterPro" id="IPR001131">
    <property type="entry name" value="Peptidase_M24B_aminopep-P_CS"/>
</dbReference>
<evidence type="ECO:0000256" key="3">
    <source>
        <dbReference type="ARBA" id="ARBA00022801"/>
    </source>
</evidence>
<dbReference type="FunFam" id="3.90.230.10:FF:000014">
    <property type="entry name" value="Aminopeptidase P family protein"/>
    <property type="match status" value="1"/>
</dbReference>
<dbReference type="OrthoDB" id="9806388at2"/>
<dbReference type="GO" id="GO:0004177">
    <property type="term" value="F:aminopeptidase activity"/>
    <property type="evidence" value="ECO:0007669"/>
    <property type="project" value="UniProtKB-KW"/>
</dbReference>
<keyword evidence="6" id="KW-0645">Protease</keyword>
<evidence type="ECO:0000313" key="7">
    <source>
        <dbReference type="Proteomes" id="UP000277811"/>
    </source>
</evidence>
<evidence type="ECO:0000256" key="2">
    <source>
        <dbReference type="ARBA" id="ARBA00022723"/>
    </source>
</evidence>
<dbReference type="EMBL" id="UPPP01000061">
    <property type="protein sequence ID" value="VBB06015.1"/>
    <property type="molecule type" value="Genomic_DNA"/>
</dbReference>
<organism evidence="6 7">
    <name type="scientific">Lucifera butyrica</name>
    <dbReference type="NCBI Taxonomy" id="1351585"/>
    <lineage>
        <taxon>Bacteria</taxon>
        <taxon>Bacillati</taxon>
        <taxon>Bacillota</taxon>
        <taxon>Negativicutes</taxon>
        <taxon>Veillonellales</taxon>
        <taxon>Veillonellaceae</taxon>
        <taxon>Lucifera</taxon>
    </lineage>
</organism>
<feature type="domain" description="Creatinase N-terminal" evidence="5">
    <location>
        <begin position="4"/>
        <end position="128"/>
    </location>
</feature>
<dbReference type="Proteomes" id="UP000277811">
    <property type="component" value="Unassembled WGS sequence"/>
</dbReference>
<keyword evidence="2" id="KW-0479">Metal-binding</keyword>